<gene>
    <name evidence="1" type="ORF">QE380_000949</name>
</gene>
<evidence type="ECO:0000313" key="2">
    <source>
        <dbReference type="Proteomes" id="UP001233360"/>
    </source>
</evidence>
<dbReference type="Proteomes" id="UP001233360">
    <property type="component" value="Unassembled WGS sequence"/>
</dbReference>
<comment type="caution">
    <text evidence="1">The sequence shown here is derived from an EMBL/GenBank/DDBJ whole genome shotgun (WGS) entry which is preliminary data.</text>
</comment>
<accession>A0ABU0UU03</accession>
<reference evidence="1 2" key="1">
    <citation type="submission" date="2023-07" db="EMBL/GenBank/DDBJ databases">
        <title>Functional and genomic diversity of the sorghum phyllosphere microbiome.</title>
        <authorList>
            <person name="Shade A."/>
        </authorList>
    </citation>
    <scope>NUCLEOTIDE SEQUENCE [LARGE SCALE GENOMIC DNA]</scope>
    <source>
        <strain evidence="1 2">SORGH_AS_0887</strain>
    </source>
</reference>
<dbReference type="GeneID" id="45233665"/>
<proteinExistence type="predicted"/>
<organism evidence="1 2">
    <name type="scientific">Acinetobacter baylyi</name>
    <dbReference type="NCBI Taxonomy" id="202950"/>
    <lineage>
        <taxon>Bacteria</taxon>
        <taxon>Pseudomonadati</taxon>
        <taxon>Pseudomonadota</taxon>
        <taxon>Gammaproteobacteria</taxon>
        <taxon>Moraxellales</taxon>
        <taxon>Moraxellaceae</taxon>
        <taxon>Acinetobacter</taxon>
    </lineage>
</organism>
<evidence type="ECO:0000313" key="1">
    <source>
        <dbReference type="EMBL" id="MDQ1208026.1"/>
    </source>
</evidence>
<keyword evidence="2" id="KW-1185">Reference proteome</keyword>
<sequence>MNIILIDLSQSISKNLGIKTIGLAPKVGEWIELNHEKTSAIYEILTIVHRTDNTPEVYIRYLGQLPDLLKQRFQAGQSFSLEQWDQCFN</sequence>
<dbReference type="RefSeq" id="WP_004926004.1">
    <property type="nucleotide sequence ID" value="NZ_BCMA01000003.1"/>
</dbReference>
<dbReference type="EMBL" id="JAUTBK010000002">
    <property type="protein sequence ID" value="MDQ1208026.1"/>
    <property type="molecule type" value="Genomic_DNA"/>
</dbReference>
<name>A0ABU0UU03_ACIBI</name>
<protein>
    <submittedName>
        <fullName evidence="1">Uncharacterized protein</fullName>
    </submittedName>
</protein>